<accession>A0A815TGQ2</accession>
<evidence type="ECO:0000313" key="7">
    <source>
        <dbReference type="Proteomes" id="UP000663860"/>
    </source>
</evidence>
<dbReference type="PROSITE" id="PS51419">
    <property type="entry name" value="RAB"/>
    <property type="match status" value="1"/>
</dbReference>
<evidence type="ECO:0008006" key="8">
    <source>
        <dbReference type="Google" id="ProtNLM"/>
    </source>
</evidence>
<name>A0A815TGQ2_9BILA</name>
<dbReference type="Gene3D" id="3.40.50.300">
    <property type="entry name" value="P-loop containing nucleotide triphosphate hydrolases"/>
    <property type="match status" value="1"/>
</dbReference>
<dbReference type="PROSITE" id="PS51421">
    <property type="entry name" value="RAS"/>
    <property type="match status" value="1"/>
</dbReference>
<dbReference type="InterPro" id="IPR001806">
    <property type="entry name" value="Small_GTPase"/>
</dbReference>
<dbReference type="PRINTS" id="PR00449">
    <property type="entry name" value="RASTRNSFRMNG"/>
</dbReference>
<dbReference type="InterPro" id="IPR050305">
    <property type="entry name" value="Small_GTPase_Rab"/>
</dbReference>
<feature type="non-terminal residue" evidence="6">
    <location>
        <position position="139"/>
    </location>
</feature>
<dbReference type="InterPro" id="IPR027417">
    <property type="entry name" value="P-loop_NTPase"/>
</dbReference>
<dbReference type="SMART" id="SM00175">
    <property type="entry name" value="RAB"/>
    <property type="match status" value="1"/>
</dbReference>
<dbReference type="NCBIfam" id="TIGR00231">
    <property type="entry name" value="small_GTP"/>
    <property type="match status" value="1"/>
</dbReference>
<reference evidence="6" key="1">
    <citation type="submission" date="2021-02" db="EMBL/GenBank/DDBJ databases">
        <authorList>
            <person name="Nowell W R."/>
        </authorList>
    </citation>
    <scope>NUCLEOTIDE SEQUENCE</scope>
</reference>
<proteinExistence type="inferred from homology"/>
<protein>
    <recommendedName>
        <fullName evidence="8">Ras-related protein Rab-10</fullName>
    </recommendedName>
</protein>
<evidence type="ECO:0000256" key="4">
    <source>
        <dbReference type="ARBA" id="ARBA00023288"/>
    </source>
</evidence>
<dbReference type="SUPFAM" id="SSF52540">
    <property type="entry name" value="P-loop containing nucleoside triphosphate hydrolases"/>
    <property type="match status" value="1"/>
</dbReference>
<keyword evidence="4" id="KW-0449">Lipoprotein</keyword>
<comment type="similarity">
    <text evidence="1">Belongs to the small GTPase superfamily. Rab family.</text>
</comment>
<sequence>DTAGQERFHTITTSYYRGATGIMLVYDVTQARSFENINKWLRNIDDHASDDVVKMLIGNKCDMDDKRCITRTRGDALAREHGIQFLETSAKNNINIEKAFFEMARLILKKTPVNSVEGPSGITPGPSQGIKQSNCINCM</sequence>
<dbReference type="EMBL" id="CAJNOE010003320">
    <property type="protein sequence ID" value="CAF1501777.1"/>
    <property type="molecule type" value="Genomic_DNA"/>
</dbReference>
<keyword evidence="5" id="KW-0636">Prenylation</keyword>
<evidence type="ECO:0000256" key="5">
    <source>
        <dbReference type="ARBA" id="ARBA00023289"/>
    </source>
</evidence>
<keyword evidence="2" id="KW-0547">Nucleotide-binding</keyword>
<dbReference type="Proteomes" id="UP000663860">
    <property type="component" value="Unassembled WGS sequence"/>
</dbReference>
<organism evidence="6 7">
    <name type="scientific">Adineta steineri</name>
    <dbReference type="NCBI Taxonomy" id="433720"/>
    <lineage>
        <taxon>Eukaryota</taxon>
        <taxon>Metazoa</taxon>
        <taxon>Spiralia</taxon>
        <taxon>Gnathifera</taxon>
        <taxon>Rotifera</taxon>
        <taxon>Eurotatoria</taxon>
        <taxon>Bdelloidea</taxon>
        <taxon>Adinetida</taxon>
        <taxon>Adinetidae</taxon>
        <taxon>Adineta</taxon>
    </lineage>
</organism>
<dbReference type="Pfam" id="PF00071">
    <property type="entry name" value="Ras"/>
    <property type="match status" value="1"/>
</dbReference>
<dbReference type="GO" id="GO:0005525">
    <property type="term" value="F:GTP binding"/>
    <property type="evidence" value="ECO:0007669"/>
    <property type="project" value="UniProtKB-KW"/>
</dbReference>
<dbReference type="PANTHER" id="PTHR47980">
    <property type="entry name" value="LD44762P"/>
    <property type="match status" value="1"/>
</dbReference>
<evidence type="ECO:0000256" key="3">
    <source>
        <dbReference type="ARBA" id="ARBA00023134"/>
    </source>
</evidence>
<dbReference type="InterPro" id="IPR005225">
    <property type="entry name" value="Small_GTP-bd"/>
</dbReference>
<evidence type="ECO:0000256" key="1">
    <source>
        <dbReference type="ARBA" id="ARBA00006270"/>
    </source>
</evidence>
<dbReference type="GO" id="GO:0003924">
    <property type="term" value="F:GTPase activity"/>
    <property type="evidence" value="ECO:0007669"/>
    <property type="project" value="InterPro"/>
</dbReference>
<dbReference type="AlphaFoldDB" id="A0A815TGQ2"/>
<dbReference type="FunFam" id="3.40.50.300:FF:001447">
    <property type="entry name" value="Ras-related protein Rab-1B"/>
    <property type="match status" value="1"/>
</dbReference>
<dbReference type="SMART" id="SM00173">
    <property type="entry name" value="RAS"/>
    <property type="match status" value="1"/>
</dbReference>
<keyword evidence="3" id="KW-0342">GTP-binding</keyword>
<evidence type="ECO:0000256" key="2">
    <source>
        <dbReference type="ARBA" id="ARBA00022741"/>
    </source>
</evidence>
<gene>
    <name evidence="6" type="ORF">IZO911_LOCUS45043</name>
</gene>
<evidence type="ECO:0000313" key="6">
    <source>
        <dbReference type="EMBL" id="CAF1501777.1"/>
    </source>
</evidence>
<comment type="caution">
    <text evidence="6">The sequence shown here is derived from an EMBL/GenBank/DDBJ whole genome shotgun (WGS) entry which is preliminary data.</text>
</comment>
<dbReference type="SMART" id="SM00174">
    <property type="entry name" value="RHO"/>
    <property type="match status" value="1"/>
</dbReference>